<dbReference type="EMBL" id="CP012508">
    <property type="protein sequence ID" value="ALB21424.1"/>
    <property type="molecule type" value="Genomic_DNA"/>
</dbReference>
<organism evidence="2 4">
    <name type="scientific">Piscirickettsia salmonis</name>
    <dbReference type="NCBI Taxonomy" id="1238"/>
    <lineage>
        <taxon>Bacteria</taxon>
        <taxon>Pseudomonadati</taxon>
        <taxon>Pseudomonadota</taxon>
        <taxon>Gammaproteobacteria</taxon>
        <taxon>Thiotrichales</taxon>
        <taxon>Piscirickettsiaceae</taxon>
        <taxon>Piscirickettsia</taxon>
    </lineage>
</organism>
<reference evidence="1" key="2">
    <citation type="submission" date="2015-08" db="EMBL/GenBank/DDBJ databases">
        <title>Complete genome sequence of Piscirickettsia salmonis strain PM32597B1.</title>
        <authorList>
            <person name="Bohle H."/>
            <person name="Henriquez P."/>
            <person name="Navas E."/>
            <person name="Grothusen H."/>
            <person name="Bustamante F."/>
            <person name="Bustos P."/>
            <person name="Bustos P."/>
            <person name="Mancilla M."/>
        </authorList>
    </citation>
    <scope>NUCLEOTIDE SEQUENCE</scope>
    <source>
        <strain evidence="1">PM32597B1</strain>
    </source>
</reference>
<dbReference type="GeneID" id="66739442"/>
<evidence type="ECO:0000313" key="1">
    <source>
        <dbReference type="EMBL" id="ALB21424.1"/>
    </source>
</evidence>
<reference evidence="2 4" key="3">
    <citation type="submission" date="2019-04" db="EMBL/GenBank/DDBJ databases">
        <title>Complete genome sequencing of Piscirickettsia salmonis strain Psal-009.</title>
        <authorList>
            <person name="Schober I."/>
            <person name="Bunk B."/>
            <person name="Sproer C."/>
            <person name="Carril G.P."/>
            <person name="Riedel T."/>
            <person name="Flores-Herrera P.A."/>
            <person name="Nourdin-Galindo G."/>
            <person name="Marshall S.H."/>
            <person name="Overmann J."/>
        </authorList>
    </citation>
    <scope>NUCLEOTIDE SEQUENCE [LARGE SCALE GENOMIC DNA]</scope>
    <source>
        <strain evidence="2 4">Psal-009</strain>
    </source>
</reference>
<sequence length="97" mass="11195">MQKYLLKHPLHSRGKKITCVNIRRAKVADLQEARYSENKLDNIIQLVSKLCNLPTPQVLELDQEDFSKITLLIIEHLCISHGGDSHFYQELWGPCIP</sequence>
<evidence type="ECO:0000313" key="4">
    <source>
        <dbReference type="Proteomes" id="UP000422232"/>
    </source>
</evidence>
<keyword evidence="4" id="KW-1185">Reference proteome</keyword>
<dbReference type="EMBL" id="CP038908">
    <property type="protein sequence ID" value="QGO04381.1"/>
    <property type="molecule type" value="Genomic_DNA"/>
</dbReference>
<evidence type="ECO:0000313" key="3">
    <source>
        <dbReference type="Proteomes" id="UP000029558"/>
    </source>
</evidence>
<dbReference type="Pfam" id="PF10109">
    <property type="entry name" value="Phage_TAC_7"/>
    <property type="match status" value="1"/>
</dbReference>
<dbReference type="RefSeq" id="WP_016210080.1">
    <property type="nucleotide sequence ID" value="NZ_CP012413.1"/>
</dbReference>
<dbReference type="AlphaFoldDB" id="A0A095CPF9"/>
<protein>
    <submittedName>
        <fullName evidence="1">Mu-like prophage FluMu gp41 family protein</fullName>
    </submittedName>
</protein>
<gene>
    <name evidence="1" type="ORF">KU39_238</name>
    <name evidence="2" type="ORF">Psal009_00241</name>
</gene>
<name>A0A095CPF9_PISSA</name>
<evidence type="ECO:0000313" key="2">
    <source>
        <dbReference type="EMBL" id="QGO04381.1"/>
    </source>
</evidence>
<reference evidence="1 3" key="1">
    <citation type="journal article" date="2014" name="Genome Announc.">
        <title>Comparative Genome Analysis of Two Isolates of the Fish Pathogen Piscirickettsia salmonis from Different Hosts Reveals Major Differences in Virulence-Associated Secretion Systems.</title>
        <authorList>
            <person name="Bohle H."/>
            <person name="Henriquez P."/>
            <person name="Grothusen H."/>
            <person name="Navas E."/>
            <person name="Sandoval A."/>
            <person name="Bustamante F."/>
            <person name="Bustos P."/>
            <person name="Mancilla M."/>
        </authorList>
    </citation>
    <scope>NUCLEOTIDE SEQUENCE [LARGE SCALE GENOMIC DNA]</scope>
    <source>
        <strain evidence="3">B1-32597</strain>
        <strain evidence="1">PM32597B1</strain>
    </source>
</reference>
<dbReference type="Proteomes" id="UP000422232">
    <property type="component" value="Chromosome"/>
</dbReference>
<dbReference type="OrthoDB" id="5616175at2"/>
<proteinExistence type="predicted"/>
<accession>A0A095CPF9</accession>
<dbReference type="Proteomes" id="UP000029558">
    <property type="component" value="Chromosome"/>
</dbReference>
<dbReference type="InterPro" id="IPR019289">
    <property type="entry name" value="Phage_tail_E/E"/>
</dbReference>